<keyword evidence="3" id="KW-0285">Flavoprotein</keyword>
<dbReference type="PATRIC" id="fig|929558.5.peg.191"/>
<evidence type="ECO:0000256" key="5">
    <source>
        <dbReference type="ARBA" id="ARBA00023002"/>
    </source>
</evidence>
<protein>
    <submittedName>
        <fullName evidence="7">FAD dependent oxidoreductase</fullName>
        <ecNumber evidence="7">1.1.5.3</ecNumber>
    </submittedName>
</protein>
<dbReference type="PANTHER" id="PTHR11985:SF15">
    <property type="entry name" value="GLYCEROL-3-PHOSPHATE DEHYDROGENASE, MITOCHONDRIAL"/>
    <property type="match status" value="1"/>
</dbReference>
<organism evidence="7 8">
    <name type="scientific">Sulfurimonas gotlandica (strain DSM 19862 / JCM 16533 / GD1)</name>
    <dbReference type="NCBI Taxonomy" id="929558"/>
    <lineage>
        <taxon>Bacteria</taxon>
        <taxon>Pseudomonadati</taxon>
        <taxon>Campylobacterota</taxon>
        <taxon>Epsilonproteobacteria</taxon>
        <taxon>Campylobacterales</taxon>
        <taxon>Sulfurimonadaceae</taxon>
        <taxon>Sulfurimonas</taxon>
    </lineage>
</organism>
<evidence type="ECO:0000256" key="2">
    <source>
        <dbReference type="ARBA" id="ARBA00007330"/>
    </source>
</evidence>
<accession>B6BLQ6</accession>
<evidence type="ECO:0000259" key="6">
    <source>
        <dbReference type="Pfam" id="PF01266"/>
    </source>
</evidence>
<evidence type="ECO:0000313" key="8">
    <source>
        <dbReference type="Proteomes" id="UP000006431"/>
    </source>
</evidence>
<dbReference type="GO" id="GO:0004368">
    <property type="term" value="F:glycerol-3-phosphate dehydrogenase (quinone) activity"/>
    <property type="evidence" value="ECO:0007669"/>
    <property type="project" value="UniProtKB-EC"/>
</dbReference>
<dbReference type="Pfam" id="PF01266">
    <property type="entry name" value="DAO"/>
    <property type="match status" value="1"/>
</dbReference>
<dbReference type="GO" id="GO:0046168">
    <property type="term" value="P:glycerol-3-phosphate catabolic process"/>
    <property type="evidence" value="ECO:0007669"/>
    <property type="project" value="TreeGrafter"/>
</dbReference>
<comment type="similarity">
    <text evidence="2">Belongs to the FAD-dependent glycerol-3-phosphate dehydrogenase family.</text>
</comment>
<dbReference type="Proteomes" id="UP000006431">
    <property type="component" value="Unassembled WGS sequence"/>
</dbReference>
<comment type="cofactor">
    <cofactor evidence="1">
        <name>FAD</name>
        <dbReference type="ChEBI" id="CHEBI:57692"/>
    </cofactor>
</comment>
<dbReference type="Gene3D" id="3.30.9.10">
    <property type="entry name" value="D-Amino Acid Oxidase, subunit A, domain 2"/>
    <property type="match status" value="1"/>
</dbReference>
<dbReference type="AlphaFoldDB" id="B6BLQ6"/>
<dbReference type="RefSeq" id="WP_008338620.1">
    <property type="nucleotide sequence ID" value="NZ_AFRZ01000001.1"/>
</dbReference>
<evidence type="ECO:0000313" key="7">
    <source>
        <dbReference type="EMBL" id="EHP28716.1"/>
    </source>
</evidence>
<proteinExistence type="inferred from homology"/>
<gene>
    <name evidence="7" type="ORF">SMGD1_0189</name>
</gene>
<sequence>MHIKYDVVILGAGINGIAIAKALALEEKKVLVIEKNHIASGASSHSSRLIHGGLRYLEHFEFSLVREALNDQQYLLETYPDLVKLRHFYLPIYKNSKRPVWMIRLGLWLYSFFAKHEHKAVEVKKKDFLDKFKSIKEKNLKAVFKYFDGKTDDYALTQQIAQEAKVQGVEILEETELKTVLIDDEIIKIETSDGYVETNLIINATGAWIDEINAKFNLPSSYSIEKLSGIHLVIDRVLTPEPLILETASKRIFFIIPEINTTIIGTTERSEDSNVDDIKIDDEDVEYLLRESNRYLKSELNRDDIKEVYIGTRPIIKSHKDPTMMSREYKLDLHHIGKNRVMHVYGGKLTTFPSLARRAVEILIK</sequence>
<dbReference type="HOGENOM" id="CLU_015740_5_0_7"/>
<dbReference type="eggNOG" id="COG0578">
    <property type="taxonomic scope" value="Bacteria"/>
</dbReference>
<evidence type="ECO:0000256" key="4">
    <source>
        <dbReference type="ARBA" id="ARBA00022827"/>
    </source>
</evidence>
<keyword evidence="4" id="KW-0274">FAD</keyword>
<dbReference type="InterPro" id="IPR000447">
    <property type="entry name" value="G3P_DH_FAD-dep"/>
</dbReference>
<name>B6BLQ6_SULGG</name>
<reference evidence="7 8" key="1">
    <citation type="journal article" date="2012" name="Proc. Natl. Acad. Sci. U.S.A.">
        <title>Genome and physiology of a model Epsilonproteobacterium responsible for sulfide detoxification in marine oxygen depletion zones.</title>
        <authorList>
            <person name="Grote J."/>
            <person name="Schott T."/>
            <person name="Bruckner C.G."/>
            <person name="Glockner F.O."/>
            <person name="Jost G."/>
            <person name="Teeling H."/>
            <person name="Labrenz M."/>
            <person name="Jurgens K."/>
        </authorList>
    </citation>
    <scope>NUCLEOTIDE SEQUENCE [LARGE SCALE GENOMIC DNA]</scope>
    <source>
        <strain evidence="7 8">GD1</strain>
    </source>
</reference>
<evidence type="ECO:0000256" key="3">
    <source>
        <dbReference type="ARBA" id="ARBA00022630"/>
    </source>
</evidence>
<dbReference type="OrthoDB" id="9766796at2"/>
<keyword evidence="8" id="KW-1185">Reference proteome</keyword>
<dbReference type="PANTHER" id="PTHR11985">
    <property type="entry name" value="GLYCEROL-3-PHOSPHATE DEHYDROGENASE"/>
    <property type="match status" value="1"/>
</dbReference>
<dbReference type="SUPFAM" id="SSF51905">
    <property type="entry name" value="FAD/NAD(P)-binding domain"/>
    <property type="match status" value="1"/>
</dbReference>
<dbReference type="Gene3D" id="3.50.50.60">
    <property type="entry name" value="FAD/NAD(P)-binding domain"/>
    <property type="match status" value="1"/>
</dbReference>
<dbReference type="STRING" id="929558.SMGD1_0189"/>
<dbReference type="PRINTS" id="PR01001">
    <property type="entry name" value="FADG3PDH"/>
</dbReference>
<dbReference type="EC" id="1.1.5.3" evidence="7"/>
<evidence type="ECO:0000256" key="1">
    <source>
        <dbReference type="ARBA" id="ARBA00001974"/>
    </source>
</evidence>
<dbReference type="InterPro" id="IPR036188">
    <property type="entry name" value="FAD/NAD-bd_sf"/>
</dbReference>
<comment type="caution">
    <text evidence="7">The sequence shown here is derived from an EMBL/GenBank/DDBJ whole genome shotgun (WGS) entry which is preliminary data.</text>
</comment>
<feature type="domain" description="FAD dependent oxidoreductase" evidence="6">
    <location>
        <begin position="6"/>
        <end position="358"/>
    </location>
</feature>
<accession>H1FSY0</accession>
<dbReference type="EMBL" id="AFRZ01000001">
    <property type="protein sequence ID" value="EHP28716.1"/>
    <property type="molecule type" value="Genomic_DNA"/>
</dbReference>
<dbReference type="InterPro" id="IPR006076">
    <property type="entry name" value="FAD-dep_OxRdtase"/>
</dbReference>
<keyword evidence="5 7" id="KW-0560">Oxidoreductase</keyword>